<evidence type="ECO:0000313" key="2">
    <source>
        <dbReference type="Proteomes" id="UP000016600"/>
    </source>
</evidence>
<gene>
    <name evidence="1" type="ORF">HMPREF1218_1424</name>
</gene>
<keyword evidence="2" id="KW-1185">Reference proteome</keyword>
<sequence length="67" mass="8078">MGNFLLRENPLQTGYRTVFDNVFTDSLFRCRKILFQESPDRKMRKLEQRFPSFRSKSILKPKNQILP</sequence>
<organism evidence="1 2">
    <name type="scientific">Hoylesella pleuritidis F0068</name>
    <dbReference type="NCBI Taxonomy" id="1081904"/>
    <lineage>
        <taxon>Bacteria</taxon>
        <taxon>Pseudomonadati</taxon>
        <taxon>Bacteroidota</taxon>
        <taxon>Bacteroidia</taxon>
        <taxon>Bacteroidales</taxon>
        <taxon>Prevotellaceae</taxon>
        <taxon>Hoylesella</taxon>
    </lineage>
</organism>
<dbReference type="EMBL" id="AWET01000021">
    <property type="protein sequence ID" value="ERK02773.1"/>
    <property type="molecule type" value="Genomic_DNA"/>
</dbReference>
<name>U2LE53_9BACT</name>
<evidence type="ECO:0000313" key="1">
    <source>
        <dbReference type="EMBL" id="ERK02773.1"/>
    </source>
</evidence>
<dbReference type="AlphaFoldDB" id="U2LE53"/>
<protein>
    <submittedName>
        <fullName evidence="1">Uncharacterized protein</fullName>
    </submittedName>
</protein>
<reference evidence="1 2" key="1">
    <citation type="submission" date="2013-08" db="EMBL/GenBank/DDBJ databases">
        <authorList>
            <person name="Durkin A.S."/>
            <person name="Haft D.R."/>
            <person name="McCorrison J."/>
            <person name="Torralba M."/>
            <person name="Gillis M."/>
            <person name="Haft D.H."/>
            <person name="Methe B."/>
            <person name="Sutton G."/>
            <person name="Nelson K.E."/>
        </authorList>
    </citation>
    <scope>NUCLEOTIDE SEQUENCE [LARGE SCALE GENOMIC DNA]</scope>
    <source>
        <strain evidence="1 2">F0068</strain>
    </source>
</reference>
<dbReference type="Proteomes" id="UP000016600">
    <property type="component" value="Unassembled WGS sequence"/>
</dbReference>
<dbReference type="PATRIC" id="fig|1081904.3.peg.1044"/>
<accession>U2LE53</accession>
<comment type="caution">
    <text evidence="1">The sequence shown here is derived from an EMBL/GenBank/DDBJ whole genome shotgun (WGS) entry which is preliminary data.</text>
</comment>
<proteinExistence type="predicted"/>